<feature type="compositionally biased region" description="Basic and acidic residues" evidence="1">
    <location>
        <begin position="126"/>
        <end position="135"/>
    </location>
</feature>
<comment type="caution">
    <text evidence="2">The sequence shown here is derived from an EMBL/GenBank/DDBJ whole genome shotgun (WGS) entry which is preliminary data.</text>
</comment>
<name>A0A5J4WE29_9EUKA</name>
<proteinExistence type="predicted"/>
<feature type="non-terminal residue" evidence="2">
    <location>
        <position position="437"/>
    </location>
</feature>
<accession>A0A5J4WE29</accession>
<evidence type="ECO:0000313" key="2">
    <source>
        <dbReference type="EMBL" id="KAA6392956.1"/>
    </source>
</evidence>
<evidence type="ECO:0000313" key="3">
    <source>
        <dbReference type="Proteomes" id="UP000324800"/>
    </source>
</evidence>
<organism evidence="2 3">
    <name type="scientific">Streblomastix strix</name>
    <dbReference type="NCBI Taxonomy" id="222440"/>
    <lineage>
        <taxon>Eukaryota</taxon>
        <taxon>Metamonada</taxon>
        <taxon>Preaxostyla</taxon>
        <taxon>Oxymonadida</taxon>
        <taxon>Streblomastigidae</taxon>
        <taxon>Streblomastix</taxon>
    </lineage>
</organism>
<feature type="region of interest" description="Disordered" evidence="1">
    <location>
        <begin position="1"/>
        <end position="135"/>
    </location>
</feature>
<feature type="compositionally biased region" description="Basic residues" evidence="1">
    <location>
        <begin position="78"/>
        <end position="87"/>
    </location>
</feature>
<dbReference type="EMBL" id="SNRW01002386">
    <property type="protein sequence ID" value="KAA6392956.1"/>
    <property type="molecule type" value="Genomic_DNA"/>
</dbReference>
<dbReference type="Proteomes" id="UP000324800">
    <property type="component" value="Unassembled WGS sequence"/>
</dbReference>
<evidence type="ECO:0000256" key="1">
    <source>
        <dbReference type="SAM" id="MobiDB-lite"/>
    </source>
</evidence>
<gene>
    <name evidence="2" type="ORF">EZS28_011514</name>
</gene>
<feature type="compositionally biased region" description="Basic and acidic residues" evidence="1">
    <location>
        <begin position="88"/>
        <end position="98"/>
    </location>
</feature>
<sequence>MVEYGKGYAQIEEEGEGKSQEVIVDGFGEEKRKRWLHKSSQNNESDKKKKKKKKEETDLGQFEISDNKLSLINSSDPRKKKEKKRKSGGHDLQQDRKNKIQQVNIPDDQSEDEKSVSGYDQEGSDFDGKEMEKRQSEHYNIHDPTCILWRKSFFSFLFSAQHRHSLYNPYEPSHVTLDGDILEHMKSRLSQHGRREVTRGGISYALVLFSPAPPALDNKDPLLKHKQQRALLGYWDHYAYLDMCNTELWRNSETSSKKFNFIFKQKSFIENSRFKQIEEDVRSRIEISMTQLLLTSNISSFGIYTLPAGPPYIPRVPFELEPKYSKNQNWPQNELYNQIYKTQRRRDMWSSEFESGELNENEINSKKKKFNQNTLREQKRENNIFDIFKLFNSYLYPNEYSVTPDNPSYCPAFAYQKSPAFNIPYQYSSLFFPLQQL</sequence>
<reference evidence="2 3" key="1">
    <citation type="submission" date="2019-03" db="EMBL/GenBank/DDBJ databases">
        <title>Single cell metagenomics reveals metabolic interactions within the superorganism composed of flagellate Streblomastix strix and complex community of Bacteroidetes bacteria on its surface.</title>
        <authorList>
            <person name="Treitli S.C."/>
            <person name="Kolisko M."/>
            <person name="Husnik F."/>
            <person name="Keeling P."/>
            <person name="Hampl V."/>
        </authorList>
    </citation>
    <scope>NUCLEOTIDE SEQUENCE [LARGE SCALE GENOMIC DNA]</scope>
    <source>
        <strain evidence="2">ST1C</strain>
    </source>
</reference>
<dbReference type="AlphaFoldDB" id="A0A5J4WE29"/>
<protein>
    <submittedName>
        <fullName evidence="2">Uncharacterized protein</fullName>
    </submittedName>
</protein>